<dbReference type="InterPro" id="IPR005225">
    <property type="entry name" value="Small_GTP-bd"/>
</dbReference>
<gene>
    <name evidence="13" type="ORF">EIN_372210</name>
</gene>
<keyword evidence="8 10" id="KW-0342">GTP-binding</keyword>
<evidence type="ECO:0000256" key="9">
    <source>
        <dbReference type="ARBA" id="ARBA00059050"/>
    </source>
</evidence>
<comment type="subcellular location">
    <subcellularLocation>
        <location evidence="1">Golgi apparatus</location>
    </subcellularLocation>
</comment>
<dbReference type="PRINTS" id="PR00328">
    <property type="entry name" value="SAR1GTPBP"/>
</dbReference>
<comment type="similarity">
    <text evidence="2">Belongs to the small GTPase superfamily. Rho family.</text>
</comment>
<dbReference type="GO" id="GO:0015031">
    <property type="term" value="P:protein transport"/>
    <property type="evidence" value="ECO:0007669"/>
    <property type="project" value="UniProtKB-KW"/>
</dbReference>
<dbReference type="RefSeq" id="XP_004259570.1">
    <property type="nucleotide sequence ID" value="XM_004259522.1"/>
</dbReference>
<keyword evidence="6" id="KW-0653">Protein transport</keyword>
<dbReference type="SUPFAM" id="SSF52540">
    <property type="entry name" value="P-loop containing nucleoside triphosphate hydrolases"/>
    <property type="match status" value="1"/>
</dbReference>
<feature type="binding site" evidence="10">
    <location>
        <begin position="122"/>
        <end position="125"/>
    </location>
    <ligand>
        <name>GTP</name>
        <dbReference type="ChEBI" id="CHEBI:37565"/>
    </ligand>
</feature>
<reference evidence="13 14" key="1">
    <citation type="submission" date="2012-10" db="EMBL/GenBank/DDBJ databases">
        <authorList>
            <person name="Zafar N."/>
            <person name="Inman J."/>
            <person name="Hall N."/>
            <person name="Lorenzi H."/>
            <person name="Caler E."/>
        </authorList>
    </citation>
    <scope>NUCLEOTIDE SEQUENCE [LARGE SCALE GENOMIC DNA]</scope>
    <source>
        <strain evidence="13 14">IP1</strain>
    </source>
</reference>
<dbReference type="PANTHER" id="PTHR11711">
    <property type="entry name" value="ADP RIBOSYLATION FACTOR-RELATED"/>
    <property type="match status" value="1"/>
</dbReference>
<dbReference type="Proteomes" id="UP000014680">
    <property type="component" value="Unassembled WGS sequence"/>
</dbReference>
<comment type="function">
    <text evidence="9">GTP-binding protein that may be involved in protein trafficking. May modulate vesicle budding and uncoating within the Golgi apparatus.</text>
</comment>
<evidence type="ECO:0000256" key="10">
    <source>
        <dbReference type="PIRSR" id="PIRSR606689-1"/>
    </source>
</evidence>
<dbReference type="GO" id="GO:0005525">
    <property type="term" value="F:GTP binding"/>
    <property type="evidence" value="ECO:0007669"/>
    <property type="project" value="UniProtKB-KW"/>
</dbReference>
<dbReference type="PROSITE" id="PS51417">
    <property type="entry name" value="ARF"/>
    <property type="match status" value="1"/>
</dbReference>
<organism evidence="13 14">
    <name type="scientific">Entamoeba invadens IP1</name>
    <dbReference type="NCBI Taxonomy" id="370355"/>
    <lineage>
        <taxon>Eukaryota</taxon>
        <taxon>Amoebozoa</taxon>
        <taxon>Evosea</taxon>
        <taxon>Archamoebae</taxon>
        <taxon>Mastigamoebida</taxon>
        <taxon>Entamoebidae</taxon>
        <taxon>Entamoeba</taxon>
    </lineage>
</organism>
<evidence type="ECO:0000256" key="1">
    <source>
        <dbReference type="ARBA" id="ARBA00004555"/>
    </source>
</evidence>
<dbReference type="OMA" id="RWHIQSA"/>
<evidence type="ECO:0000256" key="11">
    <source>
        <dbReference type="PIRSR" id="PIRSR606689-2"/>
    </source>
</evidence>
<dbReference type="GeneID" id="14891672"/>
<evidence type="ECO:0000256" key="3">
    <source>
        <dbReference type="ARBA" id="ARBA00010290"/>
    </source>
</evidence>
<dbReference type="EMBL" id="KB206332">
    <property type="protein sequence ID" value="ELP92799.1"/>
    <property type="molecule type" value="Genomic_DNA"/>
</dbReference>
<evidence type="ECO:0000313" key="13">
    <source>
        <dbReference type="EMBL" id="ELP92799.1"/>
    </source>
</evidence>
<dbReference type="InterPro" id="IPR027417">
    <property type="entry name" value="P-loop_NTPase"/>
</dbReference>
<dbReference type="GO" id="GO:0046872">
    <property type="term" value="F:metal ion binding"/>
    <property type="evidence" value="ECO:0007669"/>
    <property type="project" value="UniProtKB-KW"/>
</dbReference>
<proteinExistence type="inferred from homology"/>
<dbReference type="GO" id="GO:0030010">
    <property type="term" value="P:establishment of cell polarity"/>
    <property type="evidence" value="ECO:0007669"/>
    <property type="project" value="UniProtKB-ARBA"/>
</dbReference>
<protein>
    <submittedName>
        <fullName evidence="13">ADP-ribosylation factor, putative</fullName>
    </submittedName>
</protein>
<dbReference type="AlphaFoldDB" id="A0A0A1UFN6"/>
<evidence type="ECO:0000256" key="5">
    <source>
        <dbReference type="ARBA" id="ARBA00022892"/>
    </source>
</evidence>
<dbReference type="GO" id="GO:0016192">
    <property type="term" value="P:vesicle-mediated transport"/>
    <property type="evidence" value="ECO:0007669"/>
    <property type="project" value="UniProtKB-KW"/>
</dbReference>
<dbReference type="FunFam" id="3.40.50.300:FF:000412">
    <property type="entry name" value="ADP-ribosylation factor 1"/>
    <property type="match status" value="1"/>
</dbReference>
<evidence type="ECO:0000256" key="6">
    <source>
        <dbReference type="ARBA" id="ARBA00022927"/>
    </source>
</evidence>
<dbReference type="GO" id="GO:0003924">
    <property type="term" value="F:GTPase activity"/>
    <property type="evidence" value="ECO:0007669"/>
    <property type="project" value="InterPro"/>
</dbReference>
<dbReference type="GO" id="GO:0005794">
    <property type="term" value="C:Golgi apparatus"/>
    <property type="evidence" value="ECO:0007669"/>
    <property type="project" value="UniProtKB-SubCell"/>
</dbReference>
<comment type="similarity">
    <text evidence="3 12">Belongs to the small GTPase superfamily. Arf family.</text>
</comment>
<dbReference type="InterPro" id="IPR024156">
    <property type="entry name" value="Small_GTPase_ARF"/>
</dbReference>
<dbReference type="NCBIfam" id="TIGR00231">
    <property type="entry name" value="small_GTP"/>
    <property type="match status" value="1"/>
</dbReference>
<keyword evidence="14" id="KW-1185">Reference proteome</keyword>
<feature type="binding site" evidence="10">
    <location>
        <position position="66"/>
    </location>
    <ligand>
        <name>GTP</name>
        <dbReference type="ChEBI" id="CHEBI:37565"/>
    </ligand>
</feature>
<keyword evidence="11" id="KW-0460">Magnesium</keyword>
<feature type="binding site" evidence="11">
    <location>
        <position position="27"/>
    </location>
    <ligand>
        <name>Mg(2+)</name>
        <dbReference type="ChEBI" id="CHEBI:18420"/>
    </ligand>
</feature>
<dbReference type="Pfam" id="PF00025">
    <property type="entry name" value="Arf"/>
    <property type="match status" value="1"/>
</dbReference>
<keyword evidence="11" id="KW-0479">Metal-binding</keyword>
<dbReference type="VEuPathDB" id="AmoebaDB:EIN_372210"/>
<feature type="binding site" evidence="11">
    <location>
        <position position="44"/>
    </location>
    <ligand>
        <name>Mg(2+)</name>
        <dbReference type="ChEBI" id="CHEBI:18420"/>
    </ligand>
</feature>
<dbReference type="CDD" id="cd00878">
    <property type="entry name" value="Arf_Arl"/>
    <property type="match status" value="1"/>
</dbReference>
<keyword evidence="5" id="KW-0931">ER-Golgi transport</keyword>
<accession>A0A0A1UFN6</accession>
<dbReference type="SMART" id="SM00177">
    <property type="entry name" value="ARF"/>
    <property type="match status" value="1"/>
</dbReference>
<dbReference type="KEGG" id="eiv:EIN_372210"/>
<evidence type="ECO:0000256" key="2">
    <source>
        <dbReference type="ARBA" id="ARBA00010142"/>
    </source>
</evidence>
<evidence type="ECO:0000256" key="12">
    <source>
        <dbReference type="RuleBase" id="RU003925"/>
    </source>
</evidence>
<keyword evidence="7" id="KW-0333">Golgi apparatus</keyword>
<feature type="binding site" evidence="10">
    <location>
        <begin position="20"/>
        <end position="27"/>
    </location>
    <ligand>
        <name>GTP</name>
        <dbReference type="ChEBI" id="CHEBI:37565"/>
    </ligand>
</feature>
<evidence type="ECO:0000256" key="7">
    <source>
        <dbReference type="ARBA" id="ARBA00023034"/>
    </source>
</evidence>
<keyword evidence="6" id="KW-0813">Transport</keyword>
<evidence type="ECO:0000256" key="8">
    <source>
        <dbReference type="ARBA" id="ARBA00023134"/>
    </source>
</evidence>
<keyword evidence="4 10" id="KW-0547">Nucleotide-binding</keyword>
<evidence type="ECO:0000256" key="4">
    <source>
        <dbReference type="ARBA" id="ARBA00022741"/>
    </source>
</evidence>
<sequence length="174" mass="19536">MGNWLDTLFRKKEARVLMIGLDAAGKTSILYKLRLGENVTTIPTIGFNAERVDFKNLHFNIFDIGGQDKIRPLWRHYYSGSNAIIFVLDSNDRERLSEAKSVLQTVLNSDELIGVPLLVFANKHDLPQALSVSDIVSGLGLQYVKGREWFCQNSCATNGDGLYEGLDWLSSKIK</sequence>
<dbReference type="SMART" id="SM00178">
    <property type="entry name" value="SAR"/>
    <property type="match status" value="1"/>
</dbReference>
<dbReference type="Gene3D" id="3.40.50.300">
    <property type="entry name" value="P-loop containing nucleotide triphosphate hydrolases"/>
    <property type="match status" value="1"/>
</dbReference>
<dbReference type="InterPro" id="IPR006689">
    <property type="entry name" value="Small_GTPase_ARF/SAR"/>
</dbReference>
<dbReference type="OrthoDB" id="24754at2759"/>
<evidence type="ECO:0000313" key="14">
    <source>
        <dbReference type="Proteomes" id="UP000014680"/>
    </source>
</evidence>
<name>A0A0A1UFN6_ENTIV</name>